<dbReference type="EMBL" id="AGSI01000020">
    <property type="protein sequence ID" value="EIE19030.1"/>
    <property type="molecule type" value="Genomic_DNA"/>
</dbReference>
<dbReference type="RefSeq" id="XP_005643574.1">
    <property type="nucleotide sequence ID" value="XM_005643517.1"/>
</dbReference>
<dbReference type="InterPro" id="IPR002048">
    <property type="entry name" value="EF_hand_dom"/>
</dbReference>
<evidence type="ECO:0000259" key="2">
    <source>
        <dbReference type="PROSITE" id="PS50222"/>
    </source>
</evidence>
<dbReference type="Pfam" id="PF13499">
    <property type="entry name" value="EF-hand_7"/>
    <property type="match status" value="1"/>
</dbReference>
<organism evidence="3 4">
    <name type="scientific">Coccomyxa subellipsoidea (strain C-169)</name>
    <name type="common">Green microalga</name>
    <dbReference type="NCBI Taxonomy" id="574566"/>
    <lineage>
        <taxon>Eukaryota</taxon>
        <taxon>Viridiplantae</taxon>
        <taxon>Chlorophyta</taxon>
        <taxon>core chlorophytes</taxon>
        <taxon>Trebouxiophyceae</taxon>
        <taxon>Trebouxiophyceae incertae sedis</taxon>
        <taxon>Coccomyxaceae</taxon>
        <taxon>Coccomyxa</taxon>
        <taxon>Coccomyxa subellipsoidea</taxon>
    </lineage>
</organism>
<dbReference type="KEGG" id="csl:COCSUDRAFT_67940"/>
<keyword evidence="4" id="KW-1185">Reference proteome</keyword>
<dbReference type="InterPro" id="IPR011992">
    <property type="entry name" value="EF-hand-dom_pair"/>
</dbReference>
<dbReference type="PROSITE" id="PS00018">
    <property type="entry name" value="EF_HAND_1"/>
    <property type="match status" value="2"/>
</dbReference>
<protein>
    <recommendedName>
        <fullName evidence="2">EF-hand domain-containing protein</fullName>
    </recommendedName>
</protein>
<gene>
    <name evidence="3" type="ORF">COCSUDRAFT_67940</name>
</gene>
<reference evidence="3 4" key="1">
    <citation type="journal article" date="2012" name="Genome Biol.">
        <title>The genome of the polar eukaryotic microalga coccomyxa subellipsoidea reveals traits of cold adaptation.</title>
        <authorList>
            <person name="Blanc G."/>
            <person name="Agarkova I."/>
            <person name="Grimwood J."/>
            <person name="Kuo A."/>
            <person name="Brueggeman A."/>
            <person name="Dunigan D."/>
            <person name="Gurnon J."/>
            <person name="Ladunga I."/>
            <person name="Lindquist E."/>
            <person name="Lucas S."/>
            <person name="Pangilinan J."/>
            <person name="Proschold T."/>
            <person name="Salamov A."/>
            <person name="Schmutz J."/>
            <person name="Weeks D."/>
            <person name="Yamada T."/>
            <person name="Claverie J.M."/>
            <person name="Grigoriev I."/>
            <person name="Van Etten J."/>
            <person name="Lomsadze A."/>
            <person name="Borodovsky M."/>
        </authorList>
    </citation>
    <scope>NUCLEOTIDE SEQUENCE [LARGE SCALE GENOMIC DNA]</scope>
    <source>
        <strain evidence="3 4">C-169</strain>
    </source>
</reference>
<dbReference type="Gene3D" id="1.10.238.10">
    <property type="entry name" value="EF-hand"/>
    <property type="match status" value="1"/>
</dbReference>
<dbReference type="OrthoDB" id="47513at2759"/>
<accession>I0YKW1</accession>
<dbReference type="SMART" id="SM00054">
    <property type="entry name" value="EFh"/>
    <property type="match status" value="2"/>
</dbReference>
<evidence type="ECO:0000256" key="1">
    <source>
        <dbReference type="ARBA" id="ARBA00022837"/>
    </source>
</evidence>
<sequence length="151" mass="16599">MGLFRFLFRKLCEQVFNQVDYSNDGKLEALEIEVAILKLYNIINKRLPGWQNPPTRAQIRAALKVFDIDGNGYLDKTEFVAFASDLVHSGPDTFFARVGKEAMIRTTIVPGAAHLIQRYCGGLLGPVGNAPLHIFAPAVGVIFGAVRGLIP</sequence>
<name>I0YKW1_COCSC</name>
<dbReference type="GeneID" id="17037203"/>
<dbReference type="eggNOG" id="ENOG502RXKC">
    <property type="taxonomic scope" value="Eukaryota"/>
</dbReference>
<comment type="caution">
    <text evidence="3">The sequence shown here is derived from an EMBL/GenBank/DDBJ whole genome shotgun (WGS) entry which is preliminary data.</text>
</comment>
<dbReference type="AlphaFoldDB" id="I0YKW1"/>
<dbReference type="SUPFAM" id="SSF47473">
    <property type="entry name" value="EF-hand"/>
    <property type="match status" value="1"/>
</dbReference>
<dbReference type="GO" id="GO:0005509">
    <property type="term" value="F:calcium ion binding"/>
    <property type="evidence" value="ECO:0007669"/>
    <property type="project" value="InterPro"/>
</dbReference>
<feature type="domain" description="EF-hand" evidence="2">
    <location>
        <begin position="54"/>
        <end position="89"/>
    </location>
</feature>
<dbReference type="Proteomes" id="UP000007264">
    <property type="component" value="Unassembled WGS sequence"/>
</dbReference>
<proteinExistence type="predicted"/>
<dbReference type="PROSITE" id="PS50222">
    <property type="entry name" value="EF_HAND_2"/>
    <property type="match status" value="1"/>
</dbReference>
<evidence type="ECO:0000313" key="4">
    <source>
        <dbReference type="Proteomes" id="UP000007264"/>
    </source>
</evidence>
<keyword evidence="1" id="KW-0106">Calcium</keyword>
<evidence type="ECO:0000313" key="3">
    <source>
        <dbReference type="EMBL" id="EIE19030.1"/>
    </source>
</evidence>
<dbReference type="InterPro" id="IPR018247">
    <property type="entry name" value="EF_Hand_1_Ca_BS"/>
</dbReference>